<gene>
    <name evidence="6" type="ORF">FV139_06060</name>
</gene>
<evidence type="ECO:0000313" key="7">
    <source>
        <dbReference type="Proteomes" id="UP000321039"/>
    </source>
</evidence>
<keyword evidence="7" id="KW-1185">Reference proteome</keyword>
<keyword evidence="2" id="KW-0285">Flavoprotein</keyword>
<reference evidence="6 7" key="1">
    <citation type="submission" date="2019-08" db="EMBL/GenBank/DDBJ databases">
        <title>Parahaliea maris sp. nov., isolated from the surface seawater.</title>
        <authorList>
            <person name="Liu Y."/>
        </authorList>
    </citation>
    <scope>NUCLEOTIDE SEQUENCE [LARGE SCALE GENOMIC DNA]</scope>
    <source>
        <strain evidence="6 7">HSLHS9</strain>
    </source>
</reference>
<comment type="caution">
    <text evidence="6">The sequence shown here is derived from an EMBL/GenBank/DDBJ whole genome shotgun (WGS) entry which is preliminary data.</text>
</comment>
<dbReference type="AlphaFoldDB" id="A0A5C9A5Y8"/>
<dbReference type="SUPFAM" id="SSF56425">
    <property type="entry name" value="Succinate dehydrogenase/fumarate reductase flavoprotein, catalytic domain"/>
    <property type="match status" value="1"/>
</dbReference>
<dbReference type="GO" id="GO:0016491">
    <property type="term" value="F:oxidoreductase activity"/>
    <property type="evidence" value="ECO:0007669"/>
    <property type="project" value="UniProtKB-KW"/>
</dbReference>
<proteinExistence type="predicted"/>
<dbReference type="InterPro" id="IPR027477">
    <property type="entry name" value="Succ_DH/fumarate_Rdtase_cat_sf"/>
</dbReference>
<dbReference type="EMBL" id="VRZA01000002">
    <property type="protein sequence ID" value="TXS95449.1"/>
    <property type="molecule type" value="Genomic_DNA"/>
</dbReference>
<evidence type="ECO:0000256" key="4">
    <source>
        <dbReference type="ARBA" id="ARBA00023002"/>
    </source>
</evidence>
<dbReference type="Proteomes" id="UP000321039">
    <property type="component" value="Unassembled WGS sequence"/>
</dbReference>
<accession>A0A5C9A5Y8</accession>
<evidence type="ECO:0000313" key="6">
    <source>
        <dbReference type="EMBL" id="TXS95449.1"/>
    </source>
</evidence>
<dbReference type="InterPro" id="IPR036188">
    <property type="entry name" value="FAD/NAD-bd_sf"/>
</dbReference>
<dbReference type="PANTHER" id="PTHR43400:SF10">
    <property type="entry name" value="3-OXOSTEROID 1-DEHYDROGENASE"/>
    <property type="match status" value="1"/>
</dbReference>
<sequence length="562" mass="60506">MSGEIEVDWLVAGAGAGGMTGAVVAHQLGGSVLLAEKEPVYGGTTAKSGGVAWIPANHRLAEFGIDDDSEQALSYLRGLIGDSVPEARVRAYAERASEMLRFMMQHSHVHYTPLPAYMDYYDSVPGYQSGGRSMDPAPMHIRHLGGAAATMSRDHYTDLLLPFNVSVVEGRRLQEMDFGAYALGARLAARYYLDLPARLARRGDDRLTLGPALVGRLRRSMLDRDIPLWLDAPVSELLCEGRRVSGARVCRSGKDIVVRARRGVLLTTGGFARNAILRRQYQPQPSSDRWTAAAPGSTGDSITLGEKVDAALGFMGSAWWSPTYILPDGRSLALISGKSNPGSIMVNRCGRRFTNEAQPYEDVVKDQYASEARGEGAVPCYLIFDTTFREKYTAGHIKPSKITPDSKLPPNYFDSGLLTRAGTLAELARQIGIDAAALEQTVADFNDHARLGKDPAFGRGDSLHDRYYADPKVEPNPSLAPLDRGPFYALRCEPGDLDTKGGLLCNEFGQVLDGNGDTIDGLYAAGNASSAVMGDTYPGAGSTIGSAMTFAYIAAQHAFATP</sequence>
<dbReference type="Gene3D" id="3.90.700.10">
    <property type="entry name" value="Succinate dehydrogenase/fumarate reductase flavoprotein, catalytic domain"/>
    <property type="match status" value="1"/>
</dbReference>
<evidence type="ECO:0000256" key="3">
    <source>
        <dbReference type="ARBA" id="ARBA00022827"/>
    </source>
</evidence>
<feature type="domain" description="FAD-dependent oxidoreductase 2 FAD-binding" evidence="5">
    <location>
        <begin position="8"/>
        <end position="544"/>
    </location>
</feature>
<dbReference type="RefSeq" id="WP_148067360.1">
    <property type="nucleotide sequence ID" value="NZ_VRZA01000002.1"/>
</dbReference>
<dbReference type="GO" id="GO:0008202">
    <property type="term" value="P:steroid metabolic process"/>
    <property type="evidence" value="ECO:0007669"/>
    <property type="project" value="UniProtKB-ARBA"/>
</dbReference>
<dbReference type="Pfam" id="PF00890">
    <property type="entry name" value="FAD_binding_2"/>
    <property type="match status" value="1"/>
</dbReference>
<organism evidence="6 7">
    <name type="scientific">Parahaliea maris</name>
    <dbReference type="NCBI Taxonomy" id="2716870"/>
    <lineage>
        <taxon>Bacteria</taxon>
        <taxon>Pseudomonadati</taxon>
        <taxon>Pseudomonadota</taxon>
        <taxon>Gammaproteobacteria</taxon>
        <taxon>Cellvibrionales</taxon>
        <taxon>Halieaceae</taxon>
        <taxon>Parahaliea</taxon>
    </lineage>
</organism>
<dbReference type="Gene3D" id="3.50.50.60">
    <property type="entry name" value="FAD/NAD(P)-binding domain"/>
    <property type="match status" value="2"/>
</dbReference>
<comment type="cofactor">
    <cofactor evidence="1">
        <name>FAD</name>
        <dbReference type="ChEBI" id="CHEBI:57692"/>
    </cofactor>
</comment>
<evidence type="ECO:0000256" key="1">
    <source>
        <dbReference type="ARBA" id="ARBA00001974"/>
    </source>
</evidence>
<evidence type="ECO:0000259" key="5">
    <source>
        <dbReference type="Pfam" id="PF00890"/>
    </source>
</evidence>
<dbReference type="InterPro" id="IPR050315">
    <property type="entry name" value="FAD-oxidoreductase_2"/>
</dbReference>
<name>A0A5C9A5Y8_9GAMM</name>
<keyword evidence="3" id="KW-0274">FAD</keyword>
<dbReference type="SUPFAM" id="SSF51905">
    <property type="entry name" value="FAD/NAD(P)-binding domain"/>
    <property type="match status" value="1"/>
</dbReference>
<dbReference type="PANTHER" id="PTHR43400">
    <property type="entry name" value="FUMARATE REDUCTASE"/>
    <property type="match status" value="1"/>
</dbReference>
<protein>
    <submittedName>
        <fullName evidence="6">FAD-binding protein</fullName>
    </submittedName>
</protein>
<keyword evidence="4" id="KW-0560">Oxidoreductase</keyword>
<evidence type="ECO:0000256" key="2">
    <source>
        <dbReference type="ARBA" id="ARBA00022630"/>
    </source>
</evidence>
<dbReference type="InterPro" id="IPR003953">
    <property type="entry name" value="FAD-dep_OxRdtase_2_FAD-bd"/>
</dbReference>